<dbReference type="Proteomes" id="UP000238322">
    <property type="component" value="Unassembled WGS sequence"/>
</dbReference>
<reference evidence="1 2" key="1">
    <citation type="submission" date="2018-02" db="EMBL/GenBank/DDBJ databases">
        <title>Comparative genomes isolates from brazilian mangrove.</title>
        <authorList>
            <person name="Araujo J.E."/>
            <person name="Taketani R.G."/>
            <person name="Silva M.C.P."/>
            <person name="Loureco M.V."/>
            <person name="Andreote F.D."/>
        </authorList>
    </citation>
    <scope>NUCLEOTIDE SEQUENCE [LARGE SCALE GENOMIC DNA]</scope>
    <source>
        <strain evidence="1 2">Hex-1 MGV</strain>
    </source>
</reference>
<gene>
    <name evidence="1" type="ORF">C5Y83_21845</name>
</gene>
<dbReference type="AlphaFoldDB" id="A0A2S8FKX3"/>
<dbReference type="EMBL" id="PUHY01000012">
    <property type="protein sequence ID" value="PQO32828.1"/>
    <property type="molecule type" value="Genomic_DNA"/>
</dbReference>
<proteinExistence type="predicted"/>
<evidence type="ECO:0000313" key="2">
    <source>
        <dbReference type="Proteomes" id="UP000238322"/>
    </source>
</evidence>
<accession>A0A2S8FKX3</accession>
<comment type="caution">
    <text evidence="1">The sequence shown here is derived from an EMBL/GenBank/DDBJ whole genome shotgun (WGS) entry which is preliminary data.</text>
</comment>
<organism evidence="1 2">
    <name type="scientific">Blastopirellula marina</name>
    <dbReference type="NCBI Taxonomy" id="124"/>
    <lineage>
        <taxon>Bacteria</taxon>
        <taxon>Pseudomonadati</taxon>
        <taxon>Planctomycetota</taxon>
        <taxon>Planctomycetia</taxon>
        <taxon>Pirellulales</taxon>
        <taxon>Pirellulaceae</taxon>
        <taxon>Blastopirellula</taxon>
    </lineage>
</organism>
<name>A0A2S8FKX3_9BACT</name>
<protein>
    <submittedName>
        <fullName evidence="1">Uncharacterized protein</fullName>
    </submittedName>
</protein>
<sequence length="60" mass="6658">MVGEDSRANAMNDGTVLARKVLVQEIQQAEGNTSGLLRFFVNVEYLNEQKTICLKTLDNA</sequence>
<evidence type="ECO:0000313" key="1">
    <source>
        <dbReference type="EMBL" id="PQO32828.1"/>
    </source>
</evidence>